<dbReference type="InterPro" id="IPR023214">
    <property type="entry name" value="HAD_sf"/>
</dbReference>
<dbReference type="SUPFAM" id="SSF56784">
    <property type="entry name" value="HAD-like"/>
    <property type="match status" value="1"/>
</dbReference>
<organism evidence="1 2">
    <name type="scientific">Asaia siamensis</name>
    <dbReference type="NCBI Taxonomy" id="110479"/>
    <lineage>
        <taxon>Bacteria</taxon>
        <taxon>Pseudomonadati</taxon>
        <taxon>Pseudomonadota</taxon>
        <taxon>Alphaproteobacteria</taxon>
        <taxon>Acetobacterales</taxon>
        <taxon>Acetobacteraceae</taxon>
        <taxon>Asaia</taxon>
    </lineage>
</organism>
<sequence length="698" mass="79408">MSFKDLVNKSAAIYHNNEKNWFPDKKLIDDICNESSNFNFISFDVFDTAITRIVDSPVDVMAVVEKSLIDIFGAQARGFALARENAERSARHLAQKVGKIEVTFEDIYAELKKFISSNFAFEQKAKELEIEFELDICVPNFDMKTLFNSLREKNVSVLFISDMYHSADTIGRILEKCGYSDWQDILVSSELLHTKASGSLWSLIRHRFGENTRILHIGDDLAGDVNMPRAHGFNSIYYGRMRSERRVGADLTPDIVPFSILHRSAHLSSVGREKRFHEEWWHTLGASWGSLIVRAFVDWLAEKVQSEKIQHLYFCARDGYLIQKGWDIAEKYTPGPVTSSYLHVSRRPLNLAMGYCTSTPHKLSRELVEFYCKTYGNLTVNDVLERIELGEKERIFFKREAQSLFSSFNSTFSHDDAKKLAELLQRNASLIYYGLKNNYDSVIGYLDQEGLFSKTNAAIVDLGWAGTLQCSINQIIRHHGRKNLVSGFYYGLSDPSSGNHYRAGRMLSAFGCGFIPFDHQVHLRNGVDILETLHSARGGSVISYRKQGNTWLPLCTENTAELLQYDLVVAPFQKGVMEALEKWSTSESVGPLDSTYAMVPAAIAAMHSVFCSPSDEELKLLGSIKHCPTFEHHTYRSLINENVPADLDEMVARIRSAPWPVGTLKSWQDNNHAHREIFQKLAFALMSHLGERRLRQFQ</sequence>
<dbReference type="RefSeq" id="WP_188427580.1">
    <property type="nucleotide sequence ID" value="NZ_BMCH01000012.1"/>
</dbReference>
<dbReference type="InterPro" id="IPR036412">
    <property type="entry name" value="HAD-like_sf"/>
</dbReference>
<name>A0ABQ1MKI4_9PROT</name>
<proteinExistence type="predicted"/>
<accession>A0ABQ1MKI4</accession>
<dbReference type="Gene3D" id="3.40.50.1000">
    <property type="entry name" value="HAD superfamily/HAD-like"/>
    <property type="match status" value="1"/>
</dbReference>
<comment type="caution">
    <text evidence="1">The sequence shown here is derived from an EMBL/GenBank/DDBJ whole genome shotgun (WGS) entry which is preliminary data.</text>
</comment>
<keyword evidence="2" id="KW-1185">Reference proteome</keyword>
<evidence type="ECO:0000313" key="1">
    <source>
        <dbReference type="EMBL" id="GGC42126.1"/>
    </source>
</evidence>
<reference evidence="2" key="1">
    <citation type="journal article" date="2019" name="Int. J. Syst. Evol. Microbiol.">
        <title>The Global Catalogue of Microorganisms (GCM) 10K type strain sequencing project: providing services to taxonomists for standard genome sequencing and annotation.</title>
        <authorList>
            <consortium name="The Broad Institute Genomics Platform"/>
            <consortium name="The Broad Institute Genome Sequencing Center for Infectious Disease"/>
            <person name="Wu L."/>
            <person name="Ma J."/>
        </authorList>
    </citation>
    <scope>NUCLEOTIDE SEQUENCE [LARGE SCALE GENOMIC DNA]</scope>
    <source>
        <strain evidence="2">CCM 7132</strain>
    </source>
</reference>
<gene>
    <name evidence="1" type="ORF">GCM10007207_29280</name>
</gene>
<dbReference type="Gene3D" id="1.10.150.400">
    <property type="match status" value="1"/>
</dbReference>
<evidence type="ECO:0000313" key="2">
    <source>
        <dbReference type="Proteomes" id="UP000637769"/>
    </source>
</evidence>
<dbReference type="Proteomes" id="UP000637769">
    <property type="component" value="Unassembled WGS sequence"/>
</dbReference>
<dbReference type="EMBL" id="BMCH01000012">
    <property type="protein sequence ID" value="GGC42126.1"/>
    <property type="molecule type" value="Genomic_DNA"/>
</dbReference>
<protein>
    <submittedName>
        <fullName evidence="1">Uncharacterized protein</fullName>
    </submittedName>
</protein>